<reference evidence="2" key="1">
    <citation type="submission" date="2022-11" db="UniProtKB">
        <authorList>
            <consortium name="WormBaseParasite"/>
        </authorList>
    </citation>
    <scope>IDENTIFICATION</scope>
</reference>
<dbReference type="WBParaSite" id="PgR014X_g040_t02">
    <property type="protein sequence ID" value="PgR014X_g040_t02"/>
    <property type="gene ID" value="PgR014X_g040"/>
</dbReference>
<proteinExistence type="predicted"/>
<organism evidence="1 2">
    <name type="scientific">Parascaris univalens</name>
    <name type="common">Nematode worm</name>
    <dbReference type="NCBI Taxonomy" id="6257"/>
    <lineage>
        <taxon>Eukaryota</taxon>
        <taxon>Metazoa</taxon>
        <taxon>Ecdysozoa</taxon>
        <taxon>Nematoda</taxon>
        <taxon>Chromadorea</taxon>
        <taxon>Rhabditida</taxon>
        <taxon>Spirurina</taxon>
        <taxon>Ascaridomorpha</taxon>
        <taxon>Ascaridoidea</taxon>
        <taxon>Ascarididae</taxon>
        <taxon>Parascaris</taxon>
    </lineage>
</organism>
<dbReference type="AlphaFoldDB" id="A0A915AR57"/>
<evidence type="ECO:0000313" key="1">
    <source>
        <dbReference type="Proteomes" id="UP000887569"/>
    </source>
</evidence>
<protein>
    <submittedName>
        <fullName evidence="2">Uncharacterized protein</fullName>
    </submittedName>
</protein>
<dbReference type="Proteomes" id="UP000887569">
    <property type="component" value="Unplaced"/>
</dbReference>
<evidence type="ECO:0000313" key="2">
    <source>
        <dbReference type="WBParaSite" id="PgR014X_g040_t02"/>
    </source>
</evidence>
<keyword evidence="1" id="KW-1185">Reference proteome</keyword>
<name>A0A915AR57_PARUN</name>
<sequence>LYPIKLPHFRIISNIPYFVAFTSNRPIRGDDLHGD</sequence>
<accession>A0A915AR57</accession>